<proteinExistence type="predicted"/>
<name>A0A0L0BX03_LUCCU</name>
<reference evidence="1 2" key="1">
    <citation type="journal article" date="2015" name="Nat. Commun.">
        <title>Lucilia cuprina genome unlocks parasitic fly biology to underpin future interventions.</title>
        <authorList>
            <person name="Anstead C.A."/>
            <person name="Korhonen P.K."/>
            <person name="Young N.D."/>
            <person name="Hall R.S."/>
            <person name="Jex A.R."/>
            <person name="Murali S.C."/>
            <person name="Hughes D.S."/>
            <person name="Lee S.F."/>
            <person name="Perry T."/>
            <person name="Stroehlein A.J."/>
            <person name="Ansell B.R."/>
            <person name="Breugelmans B."/>
            <person name="Hofmann A."/>
            <person name="Qu J."/>
            <person name="Dugan S."/>
            <person name="Lee S.L."/>
            <person name="Chao H."/>
            <person name="Dinh H."/>
            <person name="Han Y."/>
            <person name="Doddapaneni H.V."/>
            <person name="Worley K.C."/>
            <person name="Muzny D.M."/>
            <person name="Ioannidis P."/>
            <person name="Waterhouse R.M."/>
            <person name="Zdobnov E.M."/>
            <person name="James P.J."/>
            <person name="Bagnall N.H."/>
            <person name="Kotze A.C."/>
            <person name="Gibbs R.A."/>
            <person name="Richards S."/>
            <person name="Batterham P."/>
            <person name="Gasser R.B."/>
        </authorList>
    </citation>
    <scope>NUCLEOTIDE SEQUENCE [LARGE SCALE GENOMIC DNA]</scope>
    <source>
        <strain evidence="1 2">LS</strain>
        <tissue evidence="1">Full body</tissue>
    </source>
</reference>
<keyword evidence="2" id="KW-1185">Reference proteome</keyword>
<dbReference type="EMBL" id="JRES01001219">
    <property type="protein sequence ID" value="KNC24531.1"/>
    <property type="molecule type" value="Genomic_DNA"/>
</dbReference>
<sequence length="54" mass="5773">MGGSASGSMGHMANMGSLATCSVSDAKSLQFPLTQRRKRRVLFTQAQAFGHTQE</sequence>
<evidence type="ECO:0000313" key="1">
    <source>
        <dbReference type="EMBL" id="KNC24531.1"/>
    </source>
</evidence>
<protein>
    <submittedName>
        <fullName evidence="1">Uncharacterized protein</fullName>
    </submittedName>
</protein>
<accession>A0A0L0BX03</accession>
<organism evidence="1 2">
    <name type="scientific">Lucilia cuprina</name>
    <name type="common">Green bottle fly</name>
    <name type="synonym">Australian sheep blowfly</name>
    <dbReference type="NCBI Taxonomy" id="7375"/>
    <lineage>
        <taxon>Eukaryota</taxon>
        <taxon>Metazoa</taxon>
        <taxon>Ecdysozoa</taxon>
        <taxon>Arthropoda</taxon>
        <taxon>Hexapoda</taxon>
        <taxon>Insecta</taxon>
        <taxon>Pterygota</taxon>
        <taxon>Neoptera</taxon>
        <taxon>Endopterygota</taxon>
        <taxon>Diptera</taxon>
        <taxon>Brachycera</taxon>
        <taxon>Muscomorpha</taxon>
        <taxon>Oestroidea</taxon>
        <taxon>Calliphoridae</taxon>
        <taxon>Luciliinae</taxon>
        <taxon>Lucilia</taxon>
    </lineage>
</organism>
<dbReference type="Proteomes" id="UP000037069">
    <property type="component" value="Unassembled WGS sequence"/>
</dbReference>
<evidence type="ECO:0000313" key="2">
    <source>
        <dbReference type="Proteomes" id="UP000037069"/>
    </source>
</evidence>
<gene>
    <name evidence="1" type="ORF">FF38_00716</name>
</gene>
<dbReference type="AlphaFoldDB" id="A0A0L0BX03"/>
<comment type="caution">
    <text evidence="1">The sequence shown here is derived from an EMBL/GenBank/DDBJ whole genome shotgun (WGS) entry which is preliminary data.</text>
</comment>